<dbReference type="InterPro" id="IPR036390">
    <property type="entry name" value="WH_DNA-bd_sf"/>
</dbReference>
<dbReference type="SUPFAM" id="SSF46785">
    <property type="entry name" value="Winged helix' DNA-binding domain"/>
    <property type="match status" value="1"/>
</dbReference>
<accession>A0A7Z8Y2M7</accession>
<dbReference type="Proteomes" id="UP000289220">
    <property type="component" value="Unassembled WGS sequence"/>
</dbReference>
<name>A0A7Z8Y2M7_9CAUL</name>
<protein>
    <recommendedName>
        <fullName evidence="3">Helix-turn-helix domain-containing protein</fullName>
    </recommendedName>
</protein>
<dbReference type="AlphaFoldDB" id="A0A7Z8Y2M7"/>
<dbReference type="Gene3D" id="1.10.10.10">
    <property type="entry name" value="Winged helix-like DNA-binding domain superfamily/Winged helix DNA-binding domain"/>
    <property type="match status" value="1"/>
</dbReference>
<reference evidence="1 2" key="1">
    <citation type="submission" date="2018-11" db="EMBL/GenBank/DDBJ databases">
        <authorList>
            <person name="Peiro R."/>
            <person name="Begona"/>
            <person name="Cbmso G."/>
            <person name="Lopez M."/>
            <person name="Gonzalez S."/>
            <person name="Sacristan E."/>
            <person name="Castillo E."/>
        </authorList>
    </citation>
    <scope>NUCLEOTIDE SEQUENCE [LARGE SCALE GENOMIC DNA]</scope>
    <source>
        <strain evidence="1">Brev_genome</strain>
    </source>
</reference>
<evidence type="ECO:0000313" key="2">
    <source>
        <dbReference type="Proteomes" id="UP000289220"/>
    </source>
</evidence>
<dbReference type="Pfam" id="PF13730">
    <property type="entry name" value="HTH_36"/>
    <property type="match status" value="1"/>
</dbReference>
<evidence type="ECO:0000313" key="1">
    <source>
        <dbReference type="EMBL" id="VDC49792.1"/>
    </source>
</evidence>
<gene>
    <name evidence="1" type="ORF">BREV_BREV_01438</name>
</gene>
<keyword evidence="2" id="KW-1185">Reference proteome</keyword>
<dbReference type="RefSeq" id="WP_154725990.1">
    <property type="nucleotide sequence ID" value="NZ_UXHF01000023.1"/>
</dbReference>
<dbReference type="InterPro" id="IPR036388">
    <property type="entry name" value="WH-like_DNA-bd_sf"/>
</dbReference>
<sequence>MTTHSVPPLPSISAPQLAVHQSLAAAAGDEGAQTATAVEALETPVEAASTTKSAMEERWGKNVIKAGYTVVPSIILRAQARLHINAVELAVLLHLLDHWWDNAEMPFPSKQRIADRLDVSTKTVQRAAAKLEAEGLVRRVKRSNGHGGQASNHYDLSPLIEKIRPIADEYLEANRKASELRRSVGRNGGLKSWASREALGAKGAAGA</sequence>
<organism evidence="1 2">
    <name type="scientific">Brevundimonas mediterranea</name>
    <dbReference type="NCBI Taxonomy" id="74329"/>
    <lineage>
        <taxon>Bacteria</taxon>
        <taxon>Pseudomonadati</taxon>
        <taxon>Pseudomonadota</taxon>
        <taxon>Alphaproteobacteria</taxon>
        <taxon>Caulobacterales</taxon>
        <taxon>Caulobacteraceae</taxon>
        <taxon>Brevundimonas</taxon>
    </lineage>
</organism>
<evidence type="ECO:0008006" key="3">
    <source>
        <dbReference type="Google" id="ProtNLM"/>
    </source>
</evidence>
<comment type="caution">
    <text evidence="1">The sequence shown here is derived from an EMBL/GenBank/DDBJ whole genome shotgun (WGS) entry which is preliminary data.</text>
</comment>
<dbReference type="EMBL" id="UXHF01000023">
    <property type="protein sequence ID" value="VDC49792.1"/>
    <property type="molecule type" value="Genomic_DNA"/>
</dbReference>
<proteinExistence type="predicted"/>